<keyword evidence="3" id="KW-1185">Reference proteome</keyword>
<evidence type="ECO:0000313" key="3">
    <source>
        <dbReference type="Proteomes" id="UP000030170"/>
    </source>
</evidence>
<dbReference type="InterPro" id="IPR016132">
    <property type="entry name" value="Phyto_chromo_attachment"/>
</dbReference>
<sequence>MSEQILNAISVIALQIHQSVALEEIFQNAVTVIRGTLYTDRGIICRSQPDGSGEVSFESVGAGWTPMLGQMISAPCFNALGIDRERQEPDNTISDLADRDINPGWAAFVTQFQGQAPLAVPIIAQGDRWGWLMVHHCQCQRSWQSVEVQFLQQMAVQLGIALYQAALHQQLDQGHSTSTASAENTLRQRAEKEQALNQVVRAISQSLDLNIIFSTATTEIAQLLQVDRTTIEQYLPERRCWQVIAEYRQHPDLPMTLGLEIPDEENPITVQLKQVKRVNVRGCFKRFFGSDFMLTASP</sequence>
<organism evidence="2 3">
    <name type="scientific">Neosynechococcus sphagnicola sy1</name>
    <dbReference type="NCBI Taxonomy" id="1497020"/>
    <lineage>
        <taxon>Bacteria</taxon>
        <taxon>Bacillati</taxon>
        <taxon>Cyanobacteriota</taxon>
        <taxon>Cyanophyceae</taxon>
        <taxon>Neosynechococcales</taxon>
        <taxon>Neosynechococcaceae</taxon>
        <taxon>Neosynechococcus</taxon>
    </lineage>
</organism>
<dbReference type="SMART" id="SM00065">
    <property type="entry name" value="GAF"/>
    <property type="match status" value="1"/>
</dbReference>
<dbReference type="InterPro" id="IPR029016">
    <property type="entry name" value="GAF-like_dom_sf"/>
</dbReference>
<proteinExistence type="predicted"/>
<dbReference type="RefSeq" id="WP_036533041.1">
    <property type="nucleotide sequence ID" value="NZ_JJML01000019.1"/>
</dbReference>
<dbReference type="AlphaFoldDB" id="A0A098TKH2"/>
<gene>
    <name evidence="2" type="ORF">DO97_05510</name>
</gene>
<evidence type="ECO:0000259" key="1">
    <source>
        <dbReference type="PROSITE" id="PS50046"/>
    </source>
</evidence>
<accession>A0A098TKH2</accession>
<dbReference type="SUPFAM" id="SSF55781">
    <property type="entry name" value="GAF domain-like"/>
    <property type="match status" value="2"/>
</dbReference>
<evidence type="ECO:0000313" key="2">
    <source>
        <dbReference type="EMBL" id="KGF72776.1"/>
    </source>
</evidence>
<comment type="caution">
    <text evidence="2">The sequence shown here is derived from an EMBL/GenBank/DDBJ whole genome shotgun (WGS) entry which is preliminary data.</text>
</comment>
<dbReference type="Pfam" id="PF01590">
    <property type="entry name" value="GAF"/>
    <property type="match status" value="1"/>
</dbReference>
<name>A0A098TKH2_9CYAN</name>
<dbReference type="STRING" id="1497020.DO97_05510"/>
<dbReference type="Gene3D" id="3.30.450.40">
    <property type="match status" value="2"/>
</dbReference>
<protein>
    <recommendedName>
        <fullName evidence="1">Phytochrome chromophore attachment site domain-containing protein</fullName>
    </recommendedName>
</protein>
<dbReference type="EMBL" id="JJML01000019">
    <property type="protein sequence ID" value="KGF72776.1"/>
    <property type="molecule type" value="Genomic_DNA"/>
</dbReference>
<dbReference type="PROSITE" id="PS50046">
    <property type="entry name" value="PHYTOCHROME_2"/>
    <property type="match status" value="1"/>
</dbReference>
<feature type="domain" description="Phytochrome chromophore attachment site" evidence="1">
    <location>
        <begin position="21"/>
        <end position="157"/>
    </location>
</feature>
<dbReference type="Proteomes" id="UP000030170">
    <property type="component" value="Unassembled WGS sequence"/>
</dbReference>
<dbReference type="InterPro" id="IPR003018">
    <property type="entry name" value="GAF"/>
</dbReference>
<reference evidence="2 3" key="1">
    <citation type="journal article" date="2014" name="Mol. Ecol.">
        <title>Evolution of Synechococcus.</title>
        <authorList>
            <person name="Dvorak P."/>
            <person name="Casamatta D."/>
            <person name="Hasler P."/>
            <person name="Poulickova A."/>
            <person name="Ondrej V."/>
            <person name="Sanges R."/>
        </authorList>
    </citation>
    <scope>NUCLEOTIDE SEQUENCE [LARGE SCALE GENOMIC DNA]</scope>
    <source>
        <strain evidence="2 3">CAUP A 1101</strain>
    </source>
</reference>